<evidence type="ECO:0000313" key="1">
    <source>
        <dbReference type="EMBL" id="MFC1409393.1"/>
    </source>
</evidence>
<accession>A0ABV6V6V9</accession>
<reference evidence="1 2" key="1">
    <citation type="submission" date="2024-09" db="EMBL/GenBank/DDBJ databases">
        <authorList>
            <person name="Lee S.D."/>
        </authorList>
    </citation>
    <scope>NUCLEOTIDE SEQUENCE [LARGE SCALE GENOMIC DNA]</scope>
    <source>
        <strain evidence="1 2">N1-1</strain>
    </source>
</reference>
<dbReference type="EMBL" id="JBHEZX010000003">
    <property type="protein sequence ID" value="MFC1409393.1"/>
    <property type="molecule type" value="Genomic_DNA"/>
</dbReference>
<sequence>MATVQMNPKAERLGSTKAAHHDERQNHHPVRTALRGTVVFLDTAWRVVLLGPDGVEAGKRV</sequence>
<protein>
    <submittedName>
        <fullName evidence="1">Uncharacterized protein</fullName>
    </submittedName>
</protein>
<organism evidence="1 2">
    <name type="scientific">Streptacidiphilus alkalitolerans</name>
    <dbReference type="NCBI Taxonomy" id="3342712"/>
    <lineage>
        <taxon>Bacteria</taxon>
        <taxon>Bacillati</taxon>
        <taxon>Actinomycetota</taxon>
        <taxon>Actinomycetes</taxon>
        <taxon>Kitasatosporales</taxon>
        <taxon>Streptomycetaceae</taxon>
        <taxon>Streptacidiphilus</taxon>
    </lineage>
</organism>
<name>A0ABV6V6V9_9ACTN</name>
<evidence type="ECO:0000313" key="2">
    <source>
        <dbReference type="Proteomes" id="UP001592582"/>
    </source>
</evidence>
<keyword evidence="2" id="KW-1185">Reference proteome</keyword>
<comment type="caution">
    <text evidence="1">The sequence shown here is derived from an EMBL/GenBank/DDBJ whole genome shotgun (WGS) entry which is preliminary data.</text>
</comment>
<proteinExistence type="predicted"/>
<gene>
    <name evidence="1" type="ORF">ACEZDG_08870</name>
</gene>
<dbReference type="Proteomes" id="UP001592582">
    <property type="component" value="Unassembled WGS sequence"/>
</dbReference>